<gene>
    <name evidence="1" type="ORF">pdam_00025329</name>
</gene>
<proteinExistence type="predicted"/>
<dbReference type="Proteomes" id="UP000275408">
    <property type="component" value="Unassembled WGS sequence"/>
</dbReference>
<protein>
    <submittedName>
        <fullName evidence="1">Uncharacterized protein</fullName>
    </submittedName>
</protein>
<comment type="caution">
    <text evidence="1">The sequence shown here is derived from an EMBL/GenBank/DDBJ whole genome shotgun (WGS) entry which is preliminary data.</text>
</comment>
<evidence type="ECO:0000313" key="2">
    <source>
        <dbReference type="Proteomes" id="UP000275408"/>
    </source>
</evidence>
<evidence type="ECO:0000313" key="1">
    <source>
        <dbReference type="EMBL" id="RMX59712.1"/>
    </source>
</evidence>
<dbReference type="PANTHER" id="PTHR46579">
    <property type="entry name" value="F5/8 TYPE C DOMAIN-CONTAINING PROTEIN-RELATED"/>
    <property type="match status" value="1"/>
</dbReference>
<sequence length="292" mass="33056">MEDELLYEDSRITVGESLLLTMAFIMRHKMSLCNCLGPGQLENLRYRFHRETSNDGSIKDVYNGKLYKMFSGPGGFLARATKTSLIGNTDDVVLIHSSSYGVWPVSMGNEDVVSVRGILLDVTLDSKKQFNVYSGCSKCKEEGCQHVVGIGEKARNRQCHIYPYNTFSASGHAEIRRHDKVKEQALQVLRRKKDGAKLNYNIEGVLGLCWGFGIPMFDVIHGTAIDYMHCVCEGVVEQLLNSWFSQEKKDKLYFIGNKIEEIDSELLSIQPVSEITRTTRSIYSSHCRPMLY</sequence>
<dbReference type="EMBL" id="RCHS01000289">
    <property type="protein sequence ID" value="RMX59712.1"/>
    <property type="molecule type" value="Genomic_DNA"/>
</dbReference>
<dbReference type="OrthoDB" id="5976436at2759"/>
<organism evidence="1 2">
    <name type="scientific">Pocillopora damicornis</name>
    <name type="common">Cauliflower coral</name>
    <name type="synonym">Millepora damicornis</name>
    <dbReference type="NCBI Taxonomy" id="46731"/>
    <lineage>
        <taxon>Eukaryota</taxon>
        <taxon>Metazoa</taxon>
        <taxon>Cnidaria</taxon>
        <taxon>Anthozoa</taxon>
        <taxon>Hexacorallia</taxon>
        <taxon>Scleractinia</taxon>
        <taxon>Astrocoeniina</taxon>
        <taxon>Pocilloporidae</taxon>
        <taxon>Pocillopora</taxon>
    </lineage>
</organism>
<accession>A0A3M6V1C5</accession>
<reference evidence="1 2" key="1">
    <citation type="journal article" date="2018" name="Sci. Rep.">
        <title>Comparative analysis of the Pocillopora damicornis genome highlights role of immune system in coral evolution.</title>
        <authorList>
            <person name="Cunning R."/>
            <person name="Bay R.A."/>
            <person name="Gillette P."/>
            <person name="Baker A.C."/>
            <person name="Traylor-Knowles N."/>
        </authorList>
    </citation>
    <scope>NUCLEOTIDE SEQUENCE [LARGE SCALE GENOMIC DNA]</scope>
    <source>
        <strain evidence="1">RSMAS</strain>
        <tissue evidence="1">Whole animal</tissue>
    </source>
</reference>
<dbReference type="PANTHER" id="PTHR46579:SF1">
    <property type="entry name" value="F5_8 TYPE C DOMAIN-CONTAINING PROTEIN"/>
    <property type="match status" value="1"/>
</dbReference>
<feature type="non-terminal residue" evidence="1">
    <location>
        <position position="292"/>
    </location>
</feature>
<name>A0A3M6V1C5_POCDA</name>
<keyword evidence="2" id="KW-1185">Reference proteome</keyword>
<dbReference type="AlphaFoldDB" id="A0A3M6V1C5"/>